<protein>
    <submittedName>
        <fullName evidence="1">Uncharacterized protein</fullName>
    </submittedName>
</protein>
<keyword evidence="2" id="KW-1185">Reference proteome</keyword>
<dbReference type="AlphaFoldDB" id="A0AA36DYL9"/>
<evidence type="ECO:0000313" key="2">
    <source>
        <dbReference type="Proteomes" id="UP001177003"/>
    </source>
</evidence>
<dbReference type="PANTHER" id="PTHR31963:SF16">
    <property type="entry name" value="OS06G0635200 PROTEIN"/>
    <property type="match status" value="1"/>
</dbReference>
<dbReference type="InterPro" id="IPR021924">
    <property type="entry name" value="DUF3537"/>
</dbReference>
<dbReference type="Proteomes" id="UP001177003">
    <property type="component" value="Chromosome 3"/>
</dbReference>
<proteinExistence type="predicted"/>
<gene>
    <name evidence="1" type="ORF">LSALG_LOCUS16299</name>
</gene>
<reference evidence="1" key="1">
    <citation type="submission" date="2023-04" db="EMBL/GenBank/DDBJ databases">
        <authorList>
            <person name="Vijverberg K."/>
            <person name="Xiong W."/>
            <person name="Schranz E."/>
        </authorList>
    </citation>
    <scope>NUCLEOTIDE SEQUENCE</scope>
</reference>
<sequence>MPLYPLPSHDEKMKMPLQTFCPFNVAHRDSNGELPEETAHSYLFTALLDTTRKKANLNIFKSSELGLDSVSLLSRLMILLRSAARITHKAQGVTCMAAKWHMCATIDIFESPEVDIENPTAGGVFGNSSNGNGLPFEPLSSYFDDVGALKKRTFPSERGS</sequence>
<name>A0AA36DYL9_LACSI</name>
<dbReference type="PANTHER" id="PTHR31963">
    <property type="entry name" value="RAS GUANINE NUCLEOTIDE EXCHANGE FACTOR K"/>
    <property type="match status" value="1"/>
</dbReference>
<accession>A0AA36DYL9</accession>
<dbReference type="Pfam" id="PF12056">
    <property type="entry name" value="DUF3537"/>
    <property type="match status" value="1"/>
</dbReference>
<organism evidence="1 2">
    <name type="scientific">Lactuca saligna</name>
    <name type="common">Willowleaf lettuce</name>
    <dbReference type="NCBI Taxonomy" id="75948"/>
    <lineage>
        <taxon>Eukaryota</taxon>
        <taxon>Viridiplantae</taxon>
        <taxon>Streptophyta</taxon>
        <taxon>Embryophyta</taxon>
        <taxon>Tracheophyta</taxon>
        <taxon>Spermatophyta</taxon>
        <taxon>Magnoliopsida</taxon>
        <taxon>eudicotyledons</taxon>
        <taxon>Gunneridae</taxon>
        <taxon>Pentapetalae</taxon>
        <taxon>asterids</taxon>
        <taxon>campanulids</taxon>
        <taxon>Asterales</taxon>
        <taxon>Asteraceae</taxon>
        <taxon>Cichorioideae</taxon>
        <taxon>Cichorieae</taxon>
        <taxon>Lactucinae</taxon>
        <taxon>Lactuca</taxon>
    </lineage>
</organism>
<dbReference type="EMBL" id="OX465079">
    <property type="protein sequence ID" value="CAI9276311.1"/>
    <property type="molecule type" value="Genomic_DNA"/>
</dbReference>
<evidence type="ECO:0000313" key="1">
    <source>
        <dbReference type="EMBL" id="CAI9276311.1"/>
    </source>
</evidence>